<reference evidence="3 4" key="1">
    <citation type="submission" date="2021-06" db="EMBL/GenBank/DDBJ databases">
        <title>Actinomycetes sequencing.</title>
        <authorList>
            <person name="Shan Q."/>
        </authorList>
    </citation>
    <scope>NUCLEOTIDE SEQUENCE [LARGE SCALE GENOMIC DNA]</scope>
    <source>
        <strain evidence="3 4">NEAU-G5</strain>
    </source>
</reference>
<dbReference type="EMBL" id="JAHKNI010000030">
    <property type="protein sequence ID" value="MBU3068096.1"/>
    <property type="molecule type" value="Genomic_DNA"/>
</dbReference>
<dbReference type="NCBIfam" id="TIGR00481">
    <property type="entry name" value="YbhB/YbcL family Raf kinase inhibitor-like protein"/>
    <property type="match status" value="1"/>
</dbReference>
<dbReference type="SUPFAM" id="SSF49777">
    <property type="entry name" value="PEBP-like"/>
    <property type="match status" value="1"/>
</dbReference>
<name>A0ABS6BF08_9NOCA</name>
<dbReference type="CDD" id="cd00865">
    <property type="entry name" value="PEBP_bact_arch"/>
    <property type="match status" value="1"/>
</dbReference>
<proteinExistence type="inferred from homology"/>
<dbReference type="RefSeq" id="WP_215924270.1">
    <property type="nucleotide sequence ID" value="NZ_JAHKNI010000030.1"/>
</dbReference>
<dbReference type="Pfam" id="PF01161">
    <property type="entry name" value="PBP"/>
    <property type="match status" value="1"/>
</dbReference>
<sequence length="215" mass="22260">MTISSALRILVMSIAALASASCANGVGATPSRSVAPIDLAALPQESLTVQSMIPATAVEFPVTSPDLANGKSFPISEMAGPSNHCSGAGADQVPRIRWGSPPVRTKSLAVTMFDPDAASGSGLWHWIVWNIPPTATSVGDRLPPAAVVGINDMNIHGYVGPCPPPGDAAHHYRISVLALDTSELAMPDDARPVQVGLMMHAHIVGFGQLTATAQR</sequence>
<dbReference type="PANTHER" id="PTHR30289:SF1">
    <property type="entry name" value="PEBP (PHOSPHATIDYLETHANOLAMINE-BINDING PROTEIN) FAMILY PROTEIN"/>
    <property type="match status" value="1"/>
</dbReference>
<evidence type="ECO:0000256" key="2">
    <source>
        <dbReference type="SAM" id="SignalP"/>
    </source>
</evidence>
<gene>
    <name evidence="3" type="ORF">KO481_42095</name>
</gene>
<dbReference type="InterPro" id="IPR036610">
    <property type="entry name" value="PEBP-like_sf"/>
</dbReference>
<evidence type="ECO:0000313" key="3">
    <source>
        <dbReference type="EMBL" id="MBU3068096.1"/>
    </source>
</evidence>
<keyword evidence="3" id="KW-0649">Protein kinase inhibitor</keyword>
<comment type="similarity">
    <text evidence="1">Belongs to the UPF0098 family.</text>
</comment>
<evidence type="ECO:0000313" key="4">
    <source>
        <dbReference type="Proteomes" id="UP000733379"/>
    </source>
</evidence>
<dbReference type="Gene3D" id="3.90.280.10">
    <property type="entry name" value="PEBP-like"/>
    <property type="match status" value="1"/>
</dbReference>
<evidence type="ECO:0000256" key="1">
    <source>
        <dbReference type="ARBA" id="ARBA00007120"/>
    </source>
</evidence>
<feature type="chain" id="PRO_5045521635" evidence="2">
    <location>
        <begin position="21"/>
        <end position="215"/>
    </location>
</feature>
<dbReference type="PANTHER" id="PTHR30289">
    <property type="entry name" value="UNCHARACTERIZED PROTEIN YBCL-RELATED"/>
    <property type="match status" value="1"/>
</dbReference>
<feature type="signal peptide" evidence="2">
    <location>
        <begin position="1"/>
        <end position="20"/>
    </location>
</feature>
<comment type="caution">
    <text evidence="3">The sequence shown here is derived from an EMBL/GenBank/DDBJ whole genome shotgun (WGS) entry which is preliminary data.</text>
</comment>
<protein>
    <submittedName>
        <fullName evidence="3">YbhB/YbcL family Raf kinase inhibitor-like protein</fullName>
    </submittedName>
</protein>
<dbReference type="InterPro" id="IPR005247">
    <property type="entry name" value="YbhB_YbcL/LppC-like"/>
</dbReference>
<organism evidence="3 4">
    <name type="scientific">Nocardia albiluteola</name>
    <dbReference type="NCBI Taxonomy" id="2842303"/>
    <lineage>
        <taxon>Bacteria</taxon>
        <taxon>Bacillati</taxon>
        <taxon>Actinomycetota</taxon>
        <taxon>Actinomycetes</taxon>
        <taxon>Mycobacteriales</taxon>
        <taxon>Nocardiaceae</taxon>
        <taxon>Nocardia</taxon>
    </lineage>
</organism>
<keyword evidence="2" id="KW-0732">Signal</keyword>
<dbReference type="GO" id="GO:0004860">
    <property type="term" value="F:protein kinase inhibitor activity"/>
    <property type="evidence" value="ECO:0007669"/>
    <property type="project" value="UniProtKB-KW"/>
</dbReference>
<dbReference type="Proteomes" id="UP000733379">
    <property type="component" value="Unassembled WGS sequence"/>
</dbReference>
<dbReference type="InterPro" id="IPR008914">
    <property type="entry name" value="PEBP"/>
</dbReference>
<accession>A0ABS6BF08</accession>
<keyword evidence="4" id="KW-1185">Reference proteome</keyword>